<dbReference type="AlphaFoldDB" id="A0A7T8GNI5"/>
<dbReference type="EMBL" id="CP045906">
    <property type="protein sequence ID" value="QQP34803.1"/>
    <property type="molecule type" value="Genomic_DNA"/>
</dbReference>
<protein>
    <submittedName>
        <fullName evidence="1">Uncharacterized protein</fullName>
    </submittedName>
</protein>
<gene>
    <name evidence="1" type="ORF">FKW44_022821</name>
</gene>
<sequence>MGKPSTAVRDCTASVEAAAKNDQDDHALPYLSKYRGACATAPRAATSRTCGSKHYRHSWTNLQANGGPSS</sequence>
<reference evidence="2" key="1">
    <citation type="submission" date="2021-01" db="EMBL/GenBank/DDBJ databases">
        <title>Caligus Genome Assembly.</title>
        <authorList>
            <person name="Gallardo-Escarate C."/>
        </authorList>
    </citation>
    <scope>NUCLEOTIDE SEQUENCE [LARGE SCALE GENOMIC DNA]</scope>
</reference>
<evidence type="ECO:0000313" key="1">
    <source>
        <dbReference type="EMBL" id="QQP34803.1"/>
    </source>
</evidence>
<accession>A0A7T8GNI5</accession>
<dbReference type="Proteomes" id="UP000595437">
    <property type="component" value="Chromosome 17"/>
</dbReference>
<organism evidence="1 2">
    <name type="scientific">Caligus rogercresseyi</name>
    <name type="common">Sea louse</name>
    <dbReference type="NCBI Taxonomy" id="217165"/>
    <lineage>
        <taxon>Eukaryota</taxon>
        <taxon>Metazoa</taxon>
        <taxon>Ecdysozoa</taxon>
        <taxon>Arthropoda</taxon>
        <taxon>Crustacea</taxon>
        <taxon>Multicrustacea</taxon>
        <taxon>Hexanauplia</taxon>
        <taxon>Copepoda</taxon>
        <taxon>Siphonostomatoida</taxon>
        <taxon>Caligidae</taxon>
        <taxon>Caligus</taxon>
    </lineage>
</organism>
<proteinExistence type="predicted"/>
<evidence type="ECO:0000313" key="2">
    <source>
        <dbReference type="Proteomes" id="UP000595437"/>
    </source>
</evidence>
<name>A0A7T8GNI5_CALRO</name>
<keyword evidence="2" id="KW-1185">Reference proteome</keyword>